<comment type="caution">
    <text evidence="1">The sequence shown here is derived from an EMBL/GenBank/DDBJ whole genome shotgun (WGS) entry which is preliminary data.</text>
</comment>
<name>A0A317EWE9_9SPHI</name>
<evidence type="ECO:0000313" key="1">
    <source>
        <dbReference type="EMBL" id="PWS31280.1"/>
    </source>
</evidence>
<accession>A0A317EWE9</accession>
<gene>
    <name evidence="1" type="ORF">DF947_11790</name>
</gene>
<dbReference type="RefSeq" id="WP_109930013.1">
    <property type="nucleotide sequence ID" value="NZ_QGNY01000004.1"/>
</dbReference>
<protein>
    <submittedName>
        <fullName evidence="1">Uncharacterized protein</fullName>
    </submittedName>
</protein>
<dbReference type="EMBL" id="QGNY01000004">
    <property type="protein sequence ID" value="PWS31280.1"/>
    <property type="molecule type" value="Genomic_DNA"/>
</dbReference>
<proteinExistence type="predicted"/>
<organism evidence="1 2">
    <name type="scientific">Pedobacter paludis</name>
    <dbReference type="NCBI Taxonomy" id="2203212"/>
    <lineage>
        <taxon>Bacteria</taxon>
        <taxon>Pseudomonadati</taxon>
        <taxon>Bacteroidota</taxon>
        <taxon>Sphingobacteriia</taxon>
        <taxon>Sphingobacteriales</taxon>
        <taxon>Sphingobacteriaceae</taxon>
        <taxon>Pedobacter</taxon>
    </lineage>
</organism>
<reference evidence="2" key="1">
    <citation type="submission" date="2018-05" db="EMBL/GenBank/DDBJ databases">
        <title>Pedobacter paludis sp. nov., isolated from wetland soil.</title>
        <authorList>
            <person name="Zhang Y."/>
        </authorList>
    </citation>
    <scope>NUCLEOTIDE SEQUENCE [LARGE SCALE GENOMIC DNA]</scope>
    <source>
        <strain evidence="2">R-8</strain>
    </source>
</reference>
<evidence type="ECO:0000313" key="2">
    <source>
        <dbReference type="Proteomes" id="UP000245391"/>
    </source>
</evidence>
<sequence length="223" mass="25248">MKTKAMEITIAEPCKQDWDLMEKGDGYNFCLSCNKAVIDFSDYSNTDIIKLISNSSSTVCGRMSQSQLNQLNYHLMVMHTGRSWMKYFGVLAIGASIFVSDANASVVKYPIAIEKKFNDTKVDLKPITVKRIYGYVLDANKRPMAGIRLVIDNTKAFALTDKNGRYEIKLDQGFDPKNNFLYVDSARFSAELIVNYTREKQDNLVLLIQKPMIMGVIIAKPRS</sequence>
<dbReference type="AlphaFoldDB" id="A0A317EWE9"/>
<keyword evidence="2" id="KW-1185">Reference proteome</keyword>
<dbReference type="Proteomes" id="UP000245391">
    <property type="component" value="Unassembled WGS sequence"/>
</dbReference>
<dbReference type="SUPFAM" id="SSF49464">
    <property type="entry name" value="Carboxypeptidase regulatory domain-like"/>
    <property type="match status" value="1"/>
</dbReference>
<dbReference type="InterPro" id="IPR008969">
    <property type="entry name" value="CarboxyPept-like_regulatory"/>
</dbReference>
<dbReference type="OrthoDB" id="7432683at2"/>